<sequence length="139" mass="15003">MLGMGVIMLVGGSALLFSFAKDIFEDHLLTTRATASTEGTMLSLEANHDSDGTATSHYYVVRYEVDGIPYELKTRGVDPRYRRHPGDPIDIDYDPNNPKAARATFDRPDGKNTAWTIVVGLICGVIAIAGALMIATSIG</sequence>
<dbReference type="RefSeq" id="WP_043166516.1">
    <property type="nucleotide sequence ID" value="NZ_JDUV01000013.1"/>
</dbReference>
<feature type="transmembrane region" description="Helical" evidence="1">
    <location>
        <begin position="114"/>
        <end position="135"/>
    </location>
</feature>
<keyword evidence="1" id="KW-1133">Transmembrane helix</keyword>
<evidence type="ECO:0000259" key="2">
    <source>
        <dbReference type="Pfam" id="PF12158"/>
    </source>
</evidence>
<reference evidence="3 4" key="1">
    <citation type="submission" date="2014-03" db="EMBL/GenBank/DDBJ databases">
        <title>Genomics of Bifidobacteria.</title>
        <authorList>
            <person name="Ventura M."/>
            <person name="Milani C."/>
            <person name="Lugli G.A."/>
        </authorList>
    </citation>
    <scope>NUCLEOTIDE SEQUENCE [LARGE SCALE GENOMIC DNA]</scope>
    <source>
        <strain evidence="3 4">DSM 23973</strain>
    </source>
</reference>
<dbReference type="Proteomes" id="UP000029072">
    <property type="component" value="Unassembled WGS sequence"/>
</dbReference>
<evidence type="ECO:0000313" key="3">
    <source>
        <dbReference type="EMBL" id="KFI50875.1"/>
    </source>
</evidence>
<dbReference type="Pfam" id="PF12158">
    <property type="entry name" value="DUF3592"/>
    <property type="match status" value="1"/>
</dbReference>
<keyword evidence="1" id="KW-0812">Transmembrane</keyword>
<dbReference type="EMBL" id="JGYS01000024">
    <property type="protein sequence ID" value="KFI50875.1"/>
    <property type="molecule type" value="Genomic_DNA"/>
</dbReference>
<evidence type="ECO:0000313" key="4">
    <source>
        <dbReference type="Proteomes" id="UP000029072"/>
    </source>
</evidence>
<keyword evidence="1" id="KW-0472">Membrane</keyword>
<accession>A0A086ZWH5</accession>
<evidence type="ECO:0000256" key="1">
    <source>
        <dbReference type="SAM" id="Phobius"/>
    </source>
</evidence>
<dbReference type="eggNOG" id="ENOG50322BB">
    <property type="taxonomic scope" value="Bacteria"/>
</dbReference>
<dbReference type="AlphaFoldDB" id="A0A086ZWH5"/>
<comment type="caution">
    <text evidence="3">The sequence shown here is derived from an EMBL/GenBank/DDBJ whole genome shotgun (WGS) entry which is preliminary data.</text>
</comment>
<feature type="domain" description="DUF3592" evidence="2">
    <location>
        <begin position="37"/>
        <end position="102"/>
    </location>
</feature>
<protein>
    <recommendedName>
        <fullName evidence="2">DUF3592 domain-containing protein</fullName>
    </recommendedName>
</protein>
<dbReference type="InterPro" id="IPR021994">
    <property type="entry name" value="DUF3592"/>
</dbReference>
<organism evidence="3 4">
    <name type="scientific">Bifidobacterium callitrichos DSM 23973</name>
    <dbReference type="NCBI Taxonomy" id="1437609"/>
    <lineage>
        <taxon>Bacteria</taxon>
        <taxon>Bacillati</taxon>
        <taxon>Actinomycetota</taxon>
        <taxon>Actinomycetes</taxon>
        <taxon>Bifidobacteriales</taxon>
        <taxon>Bifidobacteriaceae</taxon>
        <taxon>Bifidobacterium</taxon>
    </lineage>
</organism>
<gene>
    <name evidence="3" type="ORF">BCAL_2154</name>
</gene>
<name>A0A086ZWH5_9BIFI</name>
<proteinExistence type="predicted"/>